<comment type="subcellular location">
    <subcellularLocation>
        <location evidence="2">Chromosome</location>
    </subcellularLocation>
    <subcellularLocation>
        <location evidence="1">Nucleus</location>
    </subcellularLocation>
</comment>
<dbReference type="Proteomes" id="UP001146351">
    <property type="component" value="Unassembled WGS sequence"/>
</dbReference>
<name>A0A9W9IKE5_9EURO</name>
<dbReference type="GO" id="GO:0005694">
    <property type="term" value="C:chromosome"/>
    <property type="evidence" value="ECO:0007669"/>
    <property type="project" value="UniProtKB-SubCell"/>
</dbReference>
<sequence>MARDKHTRKKTSAVDRWRRFKMKYSLDRPTKPTSSKPIAALYWDINSVCHFRAITAESPAEIDRQIYDQMSLGAQAFIDKALFDYRNNPHTAKRLVRFTQSVGWKVFAICAHAESFRKMCTKGNALRWMKLQRKIQANQRSLEVFARARRLEWRGPLLKHAQMELLGLRDALSPDINIAREHPHHLAQTLDGRLRRPRHNGKAQRHMGDHIFIPTSRDHGRNPILRRTIWGPCRLCESEVHCDCRIDSMAGDLVELVEYQDRGIGVRALANFNANDILGEYTGVIEQGFISWDTVYPLRQGVYYKDVEGEERAAELADIDASQFGMWTRYINHSCDPSATFAYRVVGKKATTTVEAIRDISTFEEVTVDYGDGYWAPRTHPCLCGSRKCRFPGR</sequence>
<dbReference type="EMBL" id="JAPQKO010000002">
    <property type="protein sequence ID" value="KAJ5179402.1"/>
    <property type="molecule type" value="Genomic_DNA"/>
</dbReference>
<comment type="caution">
    <text evidence="9">The sequence shown here is derived from an EMBL/GenBank/DDBJ whole genome shotgun (WGS) entry which is preliminary data.</text>
</comment>
<reference evidence="9" key="2">
    <citation type="journal article" date="2023" name="IMA Fungus">
        <title>Comparative genomic study of the Penicillium genus elucidates a diverse pangenome and 15 lateral gene transfer events.</title>
        <authorList>
            <person name="Petersen C."/>
            <person name="Sorensen T."/>
            <person name="Nielsen M.R."/>
            <person name="Sondergaard T.E."/>
            <person name="Sorensen J.L."/>
            <person name="Fitzpatrick D.A."/>
            <person name="Frisvad J.C."/>
            <person name="Nielsen K.L."/>
        </authorList>
    </citation>
    <scope>NUCLEOTIDE SEQUENCE</scope>
    <source>
        <strain evidence="9">IBT 21917</strain>
    </source>
</reference>
<keyword evidence="3" id="KW-0158">Chromosome</keyword>
<organism evidence="9 10">
    <name type="scientific">Penicillium capsulatum</name>
    <dbReference type="NCBI Taxonomy" id="69766"/>
    <lineage>
        <taxon>Eukaryota</taxon>
        <taxon>Fungi</taxon>
        <taxon>Dikarya</taxon>
        <taxon>Ascomycota</taxon>
        <taxon>Pezizomycotina</taxon>
        <taxon>Eurotiomycetes</taxon>
        <taxon>Eurotiomycetidae</taxon>
        <taxon>Eurotiales</taxon>
        <taxon>Aspergillaceae</taxon>
        <taxon>Penicillium</taxon>
    </lineage>
</organism>
<dbReference type="GO" id="GO:0005634">
    <property type="term" value="C:nucleus"/>
    <property type="evidence" value="ECO:0007669"/>
    <property type="project" value="UniProtKB-SubCell"/>
</dbReference>
<evidence type="ECO:0000256" key="6">
    <source>
        <dbReference type="ARBA" id="ARBA00022691"/>
    </source>
</evidence>
<keyword evidence="4" id="KW-0489">Methyltransferase</keyword>
<accession>A0A9W9IKE5</accession>
<dbReference type="OrthoDB" id="308383at2759"/>
<evidence type="ECO:0000256" key="5">
    <source>
        <dbReference type="ARBA" id="ARBA00022679"/>
    </source>
</evidence>
<dbReference type="SMART" id="SM00317">
    <property type="entry name" value="SET"/>
    <property type="match status" value="1"/>
</dbReference>
<evidence type="ECO:0000313" key="10">
    <source>
        <dbReference type="Proteomes" id="UP001146351"/>
    </source>
</evidence>
<dbReference type="Pfam" id="PF00856">
    <property type="entry name" value="SET"/>
    <property type="match status" value="1"/>
</dbReference>
<dbReference type="GO" id="GO:0032259">
    <property type="term" value="P:methylation"/>
    <property type="evidence" value="ECO:0007669"/>
    <property type="project" value="UniProtKB-KW"/>
</dbReference>
<keyword evidence="7" id="KW-0539">Nucleus</keyword>
<proteinExistence type="predicted"/>
<evidence type="ECO:0000259" key="8">
    <source>
        <dbReference type="PROSITE" id="PS50280"/>
    </source>
</evidence>
<evidence type="ECO:0000256" key="7">
    <source>
        <dbReference type="ARBA" id="ARBA00023242"/>
    </source>
</evidence>
<dbReference type="InterPro" id="IPR001214">
    <property type="entry name" value="SET_dom"/>
</dbReference>
<evidence type="ECO:0000256" key="4">
    <source>
        <dbReference type="ARBA" id="ARBA00022603"/>
    </source>
</evidence>
<evidence type="ECO:0000313" key="9">
    <source>
        <dbReference type="EMBL" id="KAJ5179402.1"/>
    </source>
</evidence>
<feature type="domain" description="SET" evidence="8">
    <location>
        <begin position="252"/>
        <end position="371"/>
    </location>
</feature>
<dbReference type="GO" id="GO:0008168">
    <property type="term" value="F:methyltransferase activity"/>
    <property type="evidence" value="ECO:0007669"/>
    <property type="project" value="UniProtKB-KW"/>
</dbReference>
<reference evidence="9" key="1">
    <citation type="submission" date="2022-11" db="EMBL/GenBank/DDBJ databases">
        <authorList>
            <person name="Petersen C."/>
        </authorList>
    </citation>
    <scope>NUCLEOTIDE SEQUENCE</scope>
    <source>
        <strain evidence="9">IBT 21917</strain>
    </source>
</reference>
<dbReference type="InterPro" id="IPR046341">
    <property type="entry name" value="SET_dom_sf"/>
</dbReference>
<gene>
    <name evidence="9" type="ORF">N7492_002612</name>
</gene>
<dbReference type="SUPFAM" id="SSF82199">
    <property type="entry name" value="SET domain"/>
    <property type="match status" value="1"/>
</dbReference>
<dbReference type="PROSITE" id="PS50280">
    <property type="entry name" value="SET"/>
    <property type="match status" value="1"/>
</dbReference>
<dbReference type="AlphaFoldDB" id="A0A9W9IKE5"/>
<protein>
    <recommendedName>
        <fullName evidence="8">SET domain-containing protein</fullName>
    </recommendedName>
</protein>
<keyword evidence="5" id="KW-0808">Transferase</keyword>
<keyword evidence="6" id="KW-0949">S-adenosyl-L-methionine</keyword>
<keyword evidence="10" id="KW-1185">Reference proteome</keyword>
<evidence type="ECO:0000256" key="1">
    <source>
        <dbReference type="ARBA" id="ARBA00004123"/>
    </source>
</evidence>
<evidence type="ECO:0000256" key="3">
    <source>
        <dbReference type="ARBA" id="ARBA00022454"/>
    </source>
</evidence>
<dbReference type="PANTHER" id="PTHR22884">
    <property type="entry name" value="SET DOMAIN PROTEINS"/>
    <property type="match status" value="1"/>
</dbReference>
<evidence type="ECO:0000256" key="2">
    <source>
        <dbReference type="ARBA" id="ARBA00004286"/>
    </source>
</evidence>
<dbReference type="InterPro" id="IPR050777">
    <property type="entry name" value="SET2_Histone-Lys_MeTrsfase"/>
</dbReference>
<dbReference type="Gene3D" id="2.170.270.10">
    <property type="entry name" value="SET domain"/>
    <property type="match status" value="1"/>
</dbReference>